<keyword evidence="3" id="KW-1185">Reference proteome</keyword>
<dbReference type="InterPro" id="IPR007577">
    <property type="entry name" value="GlycoTrfase_DXD_sugar-bd_CS"/>
</dbReference>
<feature type="non-terminal residue" evidence="2">
    <location>
        <position position="1"/>
    </location>
</feature>
<dbReference type="PANTHER" id="PTHR46830">
    <property type="entry name" value="TRANSFERASE, PUTATIVE-RELATED"/>
    <property type="match status" value="1"/>
</dbReference>
<reference evidence="2" key="1">
    <citation type="journal article" date="2020" name="Stud. Mycol.">
        <title>101 Dothideomycetes genomes: a test case for predicting lifestyles and emergence of pathogens.</title>
        <authorList>
            <person name="Haridas S."/>
            <person name="Albert R."/>
            <person name="Binder M."/>
            <person name="Bloem J."/>
            <person name="Labutti K."/>
            <person name="Salamov A."/>
            <person name="Andreopoulos B."/>
            <person name="Baker S."/>
            <person name="Barry K."/>
            <person name="Bills G."/>
            <person name="Bluhm B."/>
            <person name="Cannon C."/>
            <person name="Castanera R."/>
            <person name="Culley D."/>
            <person name="Daum C."/>
            <person name="Ezra D."/>
            <person name="Gonzalez J."/>
            <person name="Henrissat B."/>
            <person name="Kuo A."/>
            <person name="Liang C."/>
            <person name="Lipzen A."/>
            <person name="Lutzoni F."/>
            <person name="Magnuson J."/>
            <person name="Mondo S."/>
            <person name="Nolan M."/>
            <person name="Ohm R."/>
            <person name="Pangilinan J."/>
            <person name="Park H.-J."/>
            <person name="Ramirez L."/>
            <person name="Alfaro M."/>
            <person name="Sun H."/>
            <person name="Tritt A."/>
            <person name="Yoshinaga Y."/>
            <person name="Zwiers L.-H."/>
            <person name="Turgeon B."/>
            <person name="Goodwin S."/>
            <person name="Spatafora J."/>
            <person name="Crous P."/>
            <person name="Grigoriev I."/>
        </authorList>
    </citation>
    <scope>NUCLEOTIDE SEQUENCE</scope>
    <source>
        <strain evidence="2">ATCC 74209</strain>
    </source>
</reference>
<protein>
    <submittedName>
        <fullName evidence="2">Uncharacterized protein</fullName>
    </submittedName>
</protein>
<dbReference type="GO" id="GO:1901135">
    <property type="term" value="P:carbohydrate derivative metabolic process"/>
    <property type="evidence" value="ECO:0007669"/>
    <property type="project" value="UniProtKB-ARBA"/>
</dbReference>
<comment type="caution">
    <text evidence="2">The sequence shown here is derived from an EMBL/GenBank/DDBJ whole genome shotgun (WGS) entry which is preliminary data.</text>
</comment>
<feature type="non-terminal residue" evidence="2">
    <location>
        <position position="329"/>
    </location>
</feature>
<evidence type="ECO:0000256" key="1">
    <source>
        <dbReference type="ARBA" id="ARBA00009003"/>
    </source>
</evidence>
<proteinExistence type="inferred from homology"/>
<gene>
    <name evidence="2" type="ORF">GQ43DRAFT_359583</name>
</gene>
<organism evidence="2 3">
    <name type="scientific">Delitschia confertaspora ATCC 74209</name>
    <dbReference type="NCBI Taxonomy" id="1513339"/>
    <lineage>
        <taxon>Eukaryota</taxon>
        <taxon>Fungi</taxon>
        <taxon>Dikarya</taxon>
        <taxon>Ascomycota</taxon>
        <taxon>Pezizomycotina</taxon>
        <taxon>Dothideomycetes</taxon>
        <taxon>Pleosporomycetidae</taxon>
        <taxon>Pleosporales</taxon>
        <taxon>Delitschiaceae</taxon>
        <taxon>Delitschia</taxon>
    </lineage>
</organism>
<accession>A0A9P4K067</accession>
<evidence type="ECO:0000313" key="2">
    <source>
        <dbReference type="EMBL" id="KAF2205723.1"/>
    </source>
</evidence>
<dbReference type="Proteomes" id="UP000799536">
    <property type="component" value="Unassembled WGS sequence"/>
</dbReference>
<sequence length="329" mass="36634">SSWQYSGRISLHGAIPSIVHYVYIKQNDHSTIHFHFAEFLSVYASVLYLSPKRILIHTDYSDIEIAEAANDGNIWTRKLLTSFPGIVHWNPVTVPQFAGPNLTVPIKATQHKSDFIRWEEIAKAGGIYMDFDVVPLRPLHPLLNAGFSFIAGRQAGEGEVNGAVMNKINNGVFMAKPNSAVARLMVRDQAAAFDGRWESNIILATTVVDRLVGVPNEVLICDRHAFAPTRWSLPSQAALFQSHQNPSSEPRAEVAGSVKDPLAIYDSMEEDKKRKADWEMDLSATYLLHAFGQSKNNEQITPKKILGRASNYAVATWPIVKNMVREGLV</sequence>
<name>A0A9P4K067_9PLEO</name>
<dbReference type="PANTHER" id="PTHR46830:SF2">
    <property type="entry name" value="ALPHA-1,4-N-ACETYLGLUCOSAMINYLTRANSFERASE"/>
    <property type="match status" value="1"/>
</dbReference>
<dbReference type="Gene3D" id="3.90.550.20">
    <property type="match status" value="1"/>
</dbReference>
<dbReference type="InterPro" id="IPR029044">
    <property type="entry name" value="Nucleotide-diphossugar_trans"/>
</dbReference>
<dbReference type="Pfam" id="PF04488">
    <property type="entry name" value="Gly_transf_sug"/>
    <property type="match status" value="1"/>
</dbReference>
<comment type="similarity">
    <text evidence="1">Belongs to the glycosyltransferase 32 family.</text>
</comment>
<dbReference type="OrthoDB" id="409543at2759"/>
<dbReference type="AlphaFoldDB" id="A0A9P4K067"/>
<evidence type="ECO:0000313" key="3">
    <source>
        <dbReference type="Proteomes" id="UP000799536"/>
    </source>
</evidence>
<dbReference type="SUPFAM" id="SSF53448">
    <property type="entry name" value="Nucleotide-diphospho-sugar transferases"/>
    <property type="match status" value="1"/>
</dbReference>
<dbReference type="EMBL" id="ML993850">
    <property type="protein sequence ID" value="KAF2205723.1"/>
    <property type="molecule type" value="Genomic_DNA"/>
</dbReference>